<keyword evidence="1" id="KW-0472">Membrane</keyword>
<reference evidence="2" key="1">
    <citation type="journal article" date="2015" name="Proc. Natl. Acad. Sci. U.S.A.">
        <title>Networks of energetic and metabolic interactions define dynamics in microbial communities.</title>
        <authorList>
            <person name="Embree M."/>
            <person name="Liu J.K."/>
            <person name="Al-Bassam M.M."/>
            <person name="Zengler K."/>
        </authorList>
    </citation>
    <scope>NUCLEOTIDE SEQUENCE</scope>
</reference>
<protein>
    <recommendedName>
        <fullName evidence="3">DUF2905 domain-containing protein</fullName>
    </recommendedName>
</protein>
<evidence type="ECO:0000313" key="2">
    <source>
        <dbReference type="EMBL" id="KUG04127.1"/>
    </source>
</evidence>
<accession>A0A0W8E659</accession>
<evidence type="ECO:0008006" key="3">
    <source>
        <dbReference type="Google" id="ProtNLM"/>
    </source>
</evidence>
<dbReference type="Pfam" id="PF11146">
    <property type="entry name" value="DUF2905"/>
    <property type="match status" value="1"/>
</dbReference>
<proteinExistence type="predicted"/>
<dbReference type="EMBL" id="LNQE01001858">
    <property type="protein sequence ID" value="KUG04127.1"/>
    <property type="molecule type" value="Genomic_DNA"/>
</dbReference>
<sequence>MNLEALARIMIWGGLIIVVGGILLYVSSKLGISGFKLPGDIYIKKGNFTFYFPIVTCILLSIIITLIFNYFSRR</sequence>
<dbReference type="AlphaFoldDB" id="A0A0W8E659"/>
<dbReference type="PANTHER" id="PTHR36443">
    <property type="entry name" value="BSR5223 PROTEIN"/>
    <property type="match status" value="1"/>
</dbReference>
<gene>
    <name evidence="2" type="ORF">ASZ90_018489</name>
</gene>
<keyword evidence="1" id="KW-0812">Transmembrane</keyword>
<evidence type="ECO:0000256" key="1">
    <source>
        <dbReference type="SAM" id="Phobius"/>
    </source>
</evidence>
<dbReference type="InterPro" id="IPR021320">
    <property type="entry name" value="DUF2905"/>
</dbReference>
<feature type="transmembrane region" description="Helical" evidence="1">
    <location>
        <begin position="48"/>
        <end position="71"/>
    </location>
</feature>
<name>A0A0W8E659_9ZZZZ</name>
<feature type="transmembrane region" description="Helical" evidence="1">
    <location>
        <begin position="6"/>
        <end position="27"/>
    </location>
</feature>
<keyword evidence="1" id="KW-1133">Transmembrane helix</keyword>
<dbReference type="PANTHER" id="PTHR36443:SF1">
    <property type="entry name" value="BSR5223 PROTEIN"/>
    <property type="match status" value="1"/>
</dbReference>
<comment type="caution">
    <text evidence="2">The sequence shown here is derived from an EMBL/GenBank/DDBJ whole genome shotgun (WGS) entry which is preliminary data.</text>
</comment>
<organism evidence="2">
    <name type="scientific">hydrocarbon metagenome</name>
    <dbReference type="NCBI Taxonomy" id="938273"/>
    <lineage>
        <taxon>unclassified sequences</taxon>
        <taxon>metagenomes</taxon>
        <taxon>ecological metagenomes</taxon>
    </lineage>
</organism>